<keyword evidence="1" id="KW-1133">Transmembrane helix</keyword>
<comment type="caution">
    <text evidence="2">The sequence shown here is derived from an EMBL/GenBank/DDBJ whole genome shotgun (WGS) entry which is preliminary data.</text>
</comment>
<sequence>MQIDAVIKVISHFRENAQDILKLIQKSQTAHAESGLVTRVLMHPFTQLKTLVQSAKVLKGTIAVQTTIVGFLSFIGFSYKEMPYWVYGVLFLFWYLLSSFQGLYLMQKMDKNNPFFFYKLFKVMHPAMYKAFEELAKNSDSFNKLYDDLQNGKLALDVLSQTNVMESIASVESAYKQEVQHYQKKQKEIETRYKSLINKVTKVTQDLAQEKVSYEDLNLALTPFLVYKETETEVILEHDTTSFDTIDSYEKEGFFKQYMFIKETDSVDTILFGEQQNFDFYTYILSVNGQRWFITYFNEDKNNLVTAEFLLGYIVSESRLINILKQVIQLKTK</sequence>
<proteinExistence type="predicted"/>
<organism evidence="2 3">
    <name type="scientific">Bacillus thuringiensis</name>
    <dbReference type="NCBI Taxonomy" id="1428"/>
    <lineage>
        <taxon>Bacteria</taxon>
        <taxon>Bacillati</taxon>
        <taxon>Bacillota</taxon>
        <taxon>Bacilli</taxon>
        <taxon>Bacillales</taxon>
        <taxon>Bacillaceae</taxon>
        <taxon>Bacillus</taxon>
        <taxon>Bacillus cereus group</taxon>
    </lineage>
</organism>
<reference evidence="2 3" key="1">
    <citation type="submission" date="2017-09" db="EMBL/GenBank/DDBJ databases">
        <title>Large-scale bioinformatics analysis of Bacillus genomes uncovers conserved roles of natural products in bacterial physiology.</title>
        <authorList>
            <consortium name="Agbiome Team Llc"/>
            <person name="Bleich R.M."/>
            <person name="Grubbs K.J."/>
            <person name="Santa Maria K.C."/>
            <person name="Allen S.E."/>
            <person name="Farag S."/>
            <person name="Shank E.A."/>
            <person name="Bowers A."/>
        </authorList>
    </citation>
    <scope>NUCLEOTIDE SEQUENCE [LARGE SCALE GENOMIC DNA]</scope>
    <source>
        <strain evidence="2 3">AFS085496</strain>
    </source>
</reference>
<dbReference type="EMBL" id="NUVX01000110">
    <property type="protein sequence ID" value="PFJ25585.1"/>
    <property type="molecule type" value="Genomic_DNA"/>
</dbReference>
<feature type="transmembrane region" description="Helical" evidence="1">
    <location>
        <begin position="85"/>
        <end position="106"/>
    </location>
</feature>
<gene>
    <name evidence="2" type="ORF">COJ15_35595</name>
</gene>
<dbReference type="Proteomes" id="UP000224003">
    <property type="component" value="Unassembled WGS sequence"/>
</dbReference>
<dbReference type="RefSeq" id="WP_098007272.1">
    <property type="nucleotide sequence ID" value="NZ_NUVX01000110.1"/>
</dbReference>
<dbReference type="AlphaFoldDB" id="A0A9X6WFJ4"/>
<keyword evidence="1" id="KW-0472">Membrane</keyword>
<evidence type="ECO:0000313" key="3">
    <source>
        <dbReference type="Proteomes" id="UP000224003"/>
    </source>
</evidence>
<feature type="transmembrane region" description="Helical" evidence="1">
    <location>
        <begin position="57"/>
        <end position="79"/>
    </location>
</feature>
<protein>
    <submittedName>
        <fullName evidence="2">Uncharacterized protein</fullName>
    </submittedName>
</protein>
<keyword evidence="1" id="KW-0812">Transmembrane</keyword>
<evidence type="ECO:0000256" key="1">
    <source>
        <dbReference type="SAM" id="Phobius"/>
    </source>
</evidence>
<accession>A0A9X6WFJ4</accession>
<evidence type="ECO:0000313" key="2">
    <source>
        <dbReference type="EMBL" id="PFJ25585.1"/>
    </source>
</evidence>
<name>A0A9X6WFJ4_BACTU</name>